<evidence type="ECO:0000259" key="1">
    <source>
        <dbReference type="Pfam" id="PF13274"/>
    </source>
</evidence>
<protein>
    <recommendedName>
        <fullName evidence="1">Antitoxin SocA-like Panacea domain-containing protein</fullName>
    </recommendedName>
</protein>
<organism evidence="2 3">
    <name type="scientific">Corynebacterium pyruviciproducens ATCC BAA-1742</name>
    <dbReference type="NCBI Taxonomy" id="1125779"/>
    <lineage>
        <taxon>Bacteria</taxon>
        <taxon>Bacillati</taxon>
        <taxon>Actinomycetota</taxon>
        <taxon>Actinomycetes</taxon>
        <taxon>Mycobacteriales</taxon>
        <taxon>Corynebacteriaceae</taxon>
        <taxon>Corynebacterium</taxon>
    </lineage>
</organism>
<accession>S2ZES3</accession>
<dbReference type="InterPro" id="IPR025272">
    <property type="entry name" value="SocA_Panacea"/>
</dbReference>
<evidence type="ECO:0000313" key="3">
    <source>
        <dbReference type="Proteomes" id="UP000014408"/>
    </source>
</evidence>
<dbReference type="RefSeq" id="WP_016458448.1">
    <property type="nucleotide sequence ID" value="NZ_KE150447.1"/>
</dbReference>
<gene>
    <name evidence="2" type="ORF">HMPREF1219_01703</name>
</gene>
<dbReference type="PATRIC" id="fig|1125779.3.peg.1661"/>
<dbReference type="eggNOG" id="COG3600">
    <property type="taxonomic scope" value="Bacteria"/>
</dbReference>
<reference evidence="2 3" key="1">
    <citation type="submission" date="2013-05" db="EMBL/GenBank/DDBJ databases">
        <title>The Genome Sequence of Corynebacterium pyruviciproducens 1773O (ATCC BAA-1742).</title>
        <authorList>
            <consortium name="The Broad Institute Genomics Platform"/>
            <person name="Earl A."/>
            <person name="Ward D."/>
            <person name="Feldgarden M."/>
            <person name="Gevers D."/>
            <person name="Tong J."/>
            <person name="Walker B."/>
            <person name="Young S."/>
            <person name="Zeng Q."/>
            <person name="Gargeya S."/>
            <person name="Fitzgerald M."/>
            <person name="Haas B."/>
            <person name="Abouelleil A."/>
            <person name="Allen A.W."/>
            <person name="Alvarado L."/>
            <person name="Arachchi H.M."/>
            <person name="Berlin A.M."/>
            <person name="Chapman S.B."/>
            <person name="Gainer-Dewar J."/>
            <person name="Goldberg J."/>
            <person name="Griggs A."/>
            <person name="Gujja S."/>
            <person name="Hansen M."/>
            <person name="Howarth C."/>
            <person name="Imamovic A."/>
            <person name="Ireland A."/>
            <person name="Larimer J."/>
            <person name="McCowan C."/>
            <person name="Murphy C."/>
            <person name="Pearson M."/>
            <person name="Poon T.W."/>
            <person name="Priest M."/>
            <person name="Roberts A."/>
            <person name="Saif S."/>
            <person name="Shea T."/>
            <person name="Sisk P."/>
            <person name="Sykes S."/>
            <person name="Wortman J."/>
            <person name="Nusbaum C."/>
            <person name="Birren B."/>
        </authorList>
    </citation>
    <scope>NUCLEOTIDE SEQUENCE [LARGE SCALE GENOMIC DNA]</scope>
    <source>
        <strain evidence="2 3">ATCC BAA-1742</strain>
    </source>
</reference>
<proteinExistence type="predicted"/>
<dbReference type="STRING" id="1125779.HMPREF1219_01703"/>
<dbReference type="AlphaFoldDB" id="S2ZES3"/>
<dbReference type="Proteomes" id="UP000014408">
    <property type="component" value="Unassembled WGS sequence"/>
</dbReference>
<dbReference type="EMBL" id="ATBY01000015">
    <property type="protein sequence ID" value="EPD68522.1"/>
    <property type="molecule type" value="Genomic_DNA"/>
</dbReference>
<comment type="caution">
    <text evidence="2">The sequence shown here is derived from an EMBL/GenBank/DDBJ whole genome shotgun (WGS) entry which is preliminary data.</text>
</comment>
<dbReference type="HOGENOM" id="CLU_1270524_0_0_11"/>
<feature type="domain" description="Antitoxin SocA-like Panacea" evidence="1">
    <location>
        <begin position="40"/>
        <end position="156"/>
    </location>
</feature>
<evidence type="ECO:0000313" key="2">
    <source>
        <dbReference type="EMBL" id="EPD68522.1"/>
    </source>
</evidence>
<sequence length="217" mass="24157">MTSTEPSLMATKSAQAVHFFLHEAEHDSKSVDGSMYLKIVKLLWAADRFSLRYVGHSVTLDRYSALPHGPVASGSYNLIKACAPTNGPSTYVSHADAALWRNNFEVNGYSIHAVSGPDESLLSPADTVMLERAYSAFRSSGRFHVADDISHIYPEWSRFALQLQARRTSFPIDMEDFFLNPADAEDPYFRVEDDVLAASHYLYREQATLSKAVGMAL</sequence>
<dbReference type="Pfam" id="PF13274">
    <property type="entry name" value="SocA_Panacea"/>
    <property type="match status" value="1"/>
</dbReference>
<keyword evidence="3" id="KW-1185">Reference proteome</keyword>
<name>S2ZES3_9CORY</name>